<dbReference type="RefSeq" id="WP_227778932.1">
    <property type="nucleotide sequence ID" value="NZ_BAABKX010000030.1"/>
</dbReference>
<evidence type="ECO:0000313" key="3">
    <source>
        <dbReference type="Proteomes" id="UP001501729"/>
    </source>
</evidence>
<feature type="transmembrane region" description="Helical" evidence="1">
    <location>
        <begin position="179"/>
        <end position="197"/>
    </location>
</feature>
<evidence type="ECO:0000256" key="1">
    <source>
        <dbReference type="SAM" id="Phobius"/>
    </source>
</evidence>
<keyword evidence="1" id="KW-1133">Transmembrane helix</keyword>
<dbReference type="Proteomes" id="UP001501729">
    <property type="component" value="Unassembled WGS sequence"/>
</dbReference>
<keyword evidence="3" id="KW-1185">Reference proteome</keyword>
<reference evidence="2 3" key="1">
    <citation type="journal article" date="2019" name="Int. J. Syst. Evol. Microbiol.">
        <title>The Global Catalogue of Microorganisms (GCM) 10K type strain sequencing project: providing services to taxonomists for standard genome sequencing and annotation.</title>
        <authorList>
            <consortium name="The Broad Institute Genomics Platform"/>
            <consortium name="The Broad Institute Genome Sequencing Center for Infectious Disease"/>
            <person name="Wu L."/>
            <person name="Ma J."/>
        </authorList>
    </citation>
    <scope>NUCLEOTIDE SEQUENCE [LARGE SCALE GENOMIC DNA]</scope>
    <source>
        <strain evidence="2 3">JCM 17504</strain>
    </source>
</reference>
<organism evidence="2 3">
    <name type="scientific">Haladaptatus pallidirubidus</name>
    <dbReference type="NCBI Taxonomy" id="1008152"/>
    <lineage>
        <taxon>Archaea</taxon>
        <taxon>Methanobacteriati</taxon>
        <taxon>Methanobacteriota</taxon>
        <taxon>Stenosarchaea group</taxon>
        <taxon>Halobacteria</taxon>
        <taxon>Halobacteriales</taxon>
        <taxon>Haladaptataceae</taxon>
        <taxon>Haladaptatus</taxon>
    </lineage>
</organism>
<sequence length="267" mass="27243">MSTLTLSRTLVLGDHPRTSVRALIAGLVTVGLAVALRFNSQSILLGPELSLLAAGIGFVLAIAVGRYKGGVLIGILTAALPVFALNAASTAILEPVSLELAIRAVRSSAWYTIGVAVLVVGPLGYAIGGSSPSSGESVHSHLRVDRNQYGPLLIWSFIALGIVVLWTVLPVSAMPSPVAFSPMLAATGLLVAVILGYRARGVPAAIIAGGIGASAGLRLFIQGFTTLETGMETSPSLIAIGTVIIIGFIVGIPLGVIGYCIGRALND</sequence>
<dbReference type="AlphaFoldDB" id="A0AAV3UQW4"/>
<proteinExistence type="predicted"/>
<feature type="transmembrane region" description="Helical" evidence="1">
    <location>
        <begin position="204"/>
        <end position="225"/>
    </location>
</feature>
<feature type="transmembrane region" description="Helical" evidence="1">
    <location>
        <begin position="20"/>
        <end position="38"/>
    </location>
</feature>
<comment type="caution">
    <text evidence="2">The sequence shown here is derived from an EMBL/GenBank/DDBJ whole genome shotgun (WGS) entry which is preliminary data.</text>
</comment>
<feature type="transmembrane region" description="Helical" evidence="1">
    <location>
        <begin position="109"/>
        <end position="128"/>
    </location>
</feature>
<feature type="transmembrane region" description="Helical" evidence="1">
    <location>
        <begin position="149"/>
        <end position="173"/>
    </location>
</feature>
<dbReference type="GeneID" id="68617635"/>
<feature type="transmembrane region" description="Helical" evidence="1">
    <location>
        <begin position="71"/>
        <end position="89"/>
    </location>
</feature>
<feature type="transmembrane region" description="Helical" evidence="1">
    <location>
        <begin position="44"/>
        <end position="64"/>
    </location>
</feature>
<dbReference type="EMBL" id="BAABKX010000030">
    <property type="protein sequence ID" value="GAA5064601.1"/>
    <property type="molecule type" value="Genomic_DNA"/>
</dbReference>
<name>A0AAV3UQW4_9EURY</name>
<protein>
    <submittedName>
        <fullName evidence="2">Uncharacterized protein</fullName>
    </submittedName>
</protein>
<feature type="transmembrane region" description="Helical" evidence="1">
    <location>
        <begin position="237"/>
        <end position="261"/>
    </location>
</feature>
<keyword evidence="1" id="KW-0812">Transmembrane</keyword>
<gene>
    <name evidence="2" type="ORF">GCM10025751_54380</name>
</gene>
<evidence type="ECO:0000313" key="2">
    <source>
        <dbReference type="EMBL" id="GAA5064601.1"/>
    </source>
</evidence>
<keyword evidence="1" id="KW-0472">Membrane</keyword>
<accession>A0AAV3UQW4</accession>